<evidence type="ECO:0000313" key="10">
    <source>
        <dbReference type="Proteomes" id="UP000031980"/>
    </source>
</evidence>
<dbReference type="Proteomes" id="UP000031980">
    <property type="component" value="Unassembled WGS sequence"/>
</dbReference>
<protein>
    <recommendedName>
        <fullName evidence="5">protein adenylyltransferase</fullName>
        <ecNumber evidence="5">2.7.7.108</ecNumber>
    </recommendedName>
</protein>
<dbReference type="Pfam" id="PF02661">
    <property type="entry name" value="Fic"/>
    <property type="match status" value="1"/>
</dbReference>
<evidence type="ECO:0000256" key="5">
    <source>
        <dbReference type="ARBA" id="ARBA00034531"/>
    </source>
</evidence>
<comment type="catalytic activity">
    <reaction evidence="6">
        <text>L-threonyl-[protein] + ATP = 3-O-(5'-adenylyl)-L-threonyl-[protein] + diphosphate</text>
        <dbReference type="Rhea" id="RHEA:54292"/>
        <dbReference type="Rhea" id="RHEA-COMP:11060"/>
        <dbReference type="Rhea" id="RHEA-COMP:13847"/>
        <dbReference type="ChEBI" id="CHEBI:30013"/>
        <dbReference type="ChEBI" id="CHEBI:30616"/>
        <dbReference type="ChEBI" id="CHEBI:33019"/>
        <dbReference type="ChEBI" id="CHEBI:138113"/>
        <dbReference type="EC" id="2.7.7.108"/>
    </reaction>
</comment>
<feature type="domain" description="Fido" evidence="8">
    <location>
        <begin position="51"/>
        <end position="191"/>
    </location>
</feature>
<dbReference type="SUPFAM" id="SSF140931">
    <property type="entry name" value="Fic-like"/>
    <property type="match status" value="1"/>
</dbReference>
<dbReference type="InterPro" id="IPR003812">
    <property type="entry name" value="Fido"/>
</dbReference>
<organism evidence="9 10">
    <name type="scientific">Sanguibacteroides justesenii</name>
    <dbReference type="NCBI Taxonomy" id="1547597"/>
    <lineage>
        <taxon>Bacteria</taxon>
        <taxon>Pseudomonadati</taxon>
        <taxon>Bacteroidota</taxon>
        <taxon>Bacteroidia</taxon>
        <taxon>Bacteroidales</taxon>
        <taxon>Porphyromonadaceae</taxon>
        <taxon>Sanguibacteroides</taxon>
    </lineage>
</organism>
<dbReference type="EMBL" id="JPIU01000014">
    <property type="protein sequence ID" value="KIO47529.1"/>
    <property type="molecule type" value="Genomic_DNA"/>
</dbReference>
<keyword evidence="4" id="KW-0067">ATP-binding</keyword>
<keyword evidence="3" id="KW-0547">Nucleotide-binding</keyword>
<dbReference type="Gene3D" id="1.10.3290.10">
    <property type="entry name" value="Fido-like domain"/>
    <property type="match status" value="1"/>
</dbReference>
<dbReference type="GO" id="GO:0070733">
    <property type="term" value="F:AMPylase activity"/>
    <property type="evidence" value="ECO:0007669"/>
    <property type="project" value="UniProtKB-EC"/>
</dbReference>
<dbReference type="PANTHER" id="PTHR39560:SF1">
    <property type="entry name" value="PROTEIN ADENYLYLTRANSFERASE FIC-RELATED"/>
    <property type="match status" value="1"/>
</dbReference>
<name>A0A0C3RLF7_9PORP</name>
<gene>
    <name evidence="9" type="ORF">BA92_00500</name>
</gene>
<keyword evidence="10" id="KW-1185">Reference proteome</keyword>
<evidence type="ECO:0000256" key="2">
    <source>
        <dbReference type="ARBA" id="ARBA00022695"/>
    </source>
</evidence>
<proteinExistence type="predicted"/>
<evidence type="ECO:0000256" key="1">
    <source>
        <dbReference type="ARBA" id="ARBA00022679"/>
    </source>
</evidence>
<reference evidence="9 10" key="1">
    <citation type="submission" date="2014-07" db="EMBL/GenBank/DDBJ databases">
        <title>Porphyromonadaceae bacterium OUH 308042 = ATCC BAA-2681 = DSM 28342 draft genome.</title>
        <authorList>
            <person name="Sydenham T.V."/>
            <person name="Hasman H."/>
            <person name="Justensen U.S."/>
        </authorList>
    </citation>
    <scope>NUCLEOTIDE SEQUENCE [LARGE SCALE GENOMIC DNA]</scope>
    <source>
        <strain evidence="9 10">OUH 308042</strain>
    </source>
</reference>
<evidence type="ECO:0000256" key="4">
    <source>
        <dbReference type="ARBA" id="ARBA00022840"/>
    </source>
</evidence>
<keyword evidence="2" id="KW-0548">Nucleotidyltransferase</keyword>
<comment type="caution">
    <text evidence="9">The sequence shown here is derived from an EMBL/GenBank/DDBJ whole genome shotgun (WGS) entry which is preliminary data.</text>
</comment>
<sequence>MTRYTTDGNESEILQNLLGLTDQEAIHNAEFEGFLMAEIIFTEQLSPQTRFTVKYIQNIHCMALKHLYQFAGKFRSVNMSKGGFVFPAARFIAENMVRFEQEILSGLPGRYPNKKRLIKDIAIVHGELLFIHPFREGNGRTARILANLMARKQGYPGLDFNRIDFEQYIIAVQQVAKRDYTRMEQIISSAL</sequence>
<dbReference type="AlphaFoldDB" id="A0A0C3RLF7"/>
<accession>A0A0C3RLF7</accession>
<dbReference type="GO" id="GO:0005524">
    <property type="term" value="F:ATP binding"/>
    <property type="evidence" value="ECO:0007669"/>
    <property type="project" value="UniProtKB-KW"/>
</dbReference>
<evidence type="ECO:0000313" key="9">
    <source>
        <dbReference type="EMBL" id="KIO47529.1"/>
    </source>
</evidence>
<dbReference type="PANTHER" id="PTHR39560">
    <property type="entry name" value="PROTEIN ADENYLYLTRANSFERASE FIC-RELATED"/>
    <property type="match status" value="1"/>
</dbReference>
<dbReference type="EC" id="2.7.7.108" evidence="5"/>
<keyword evidence="1" id="KW-0808">Transferase</keyword>
<dbReference type="PROSITE" id="PS51459">
    <property type="entry name" value="FIDO"/>
    <property type="match status" value="1"/>
</dbReference>
<dbReference type="InterPro" id="IPR036597">
    <property type="entry name" value="Fido-like_dom_sf"/>
</dbReference>
<dbReference type="RefSeq" id="WP_041504667.1">
    <property type="nucleotide sequence ID" value="NZ_JPIU01000014.1"/>
</dbReference>
<dbReference type="GO" id="GO:0051302">
    <property type="term" value="P:regulation of cell division"/>
    <property type="evidence" value="ECO:0007669"/>
    <property type="project" value="TreeGrafter"/>
</dbReference>
<evidence type="ECO:0000256" key="3">
    <source>
        <dbReference type="ARBA" id="ARBA00022741"/>
    </source>
</evidence>
<evidence type="ECO:0000256" key="7">
    <source>
        <dbReference type="ARBA" id="ARBA00048696"/>
    </source>
</evidence>
<evidence type="ECO:0000259" key="8">
    <source>
        <dbReference type="PROSITE" id="PS51459"/>
    </source>
</evidence>
<evidence type="ECO:0000256" key="6">
    <source>
        <dbReference type="ARBA" id="ARBA00047939"/>
    </source>
</evidence>
<comment type="catalytic activity">
    <reaction evidence="7">
        <text>L-tyrosyl-[protein] + ATP = O-(5'-adenylyl)-L-tyrosyl-[protein] + diphosphate</text>
        <dbReference type="Rhea" id="RHEA:54288"/>
        <dbReference type="Rhea" id="RHEA-COMP:10136"/>
        <dbReference type="Rhea" id="RHEA-COMP:13846"/>
        <dbReference type="ChEBI" id="CHEBI:30616"/>
        <dbReference type="ChEBI" id="CHEBI:33019"/>
        <dbReference type="ChEBI" id="CHEBI:46858"/>
        <dbReference type="ChEBI" id="CHEBI:83624"/>
        <dbReference type="EC" id="2.7.7.108"/>
    </reaction>
</comment>